<proteinExistence type="predicted"/>
<protein>
    <submittedName>
        <fullName evidence="2">Uncharacterized protein</fullName>
    </submittedName>
</protein>
<evidence type="ECO:0000313" key="2">
    <source>
        <dbReference type="EMBL" id="OHF01775.1"/>
    </source>
</evidence>
<feature type="compositionally biased region" description="Basic and acidic residues" evidence="1">
    <location>
        <begin position="1"/>
        <end position="11"/>
    </location>
</feature>
<feature type="region of interest" description="Disordered" evidence="1">
    <location>
        <begin position="115"/>
        <end position="185"/>
    </location>
</feature>
<dbReference type="EMBL" id="MJBS01000017">
    <property type="protein sequence ID" value="OHF01775.1"/>
    <property type="molecule type" value="Genomic_DNA"/>
</dbReference>
<feature type="compositionally biased region" description="Polar residues" evidence="1">
    <location>
        <begin position="115"/>
        <end position="135"/>
    </location>
</feature>
<feature type="compositionally biased region" description="Basic and acidic residues" evidence="1">
    <location>
        <begin position="242"/>
        <end position="251"/>
    </location>
</feature>
<dbReference type="STRING" id="1209926.A0A1G4BKC1"/>
<reference evidence="2 3" key="1">
    <citation type="submission" date="2016-09" db="EMBL/GenBank/DDBJ databases">
        <authorList>
            <person name="Capua I."/>
            <person name="De Benedictis P."/>
            <person name="Joannis T."/>
            <person name="Lombin L.H."/>
            <person name="Cattoli G."/>
        </authorList>
    </citation>
    <scope>NUCLEOTIDE SEQUENCE [LARGE SCALE GENOMIC DNA]</scope>
    <source>
        <strain evidence="2 3">IMI 309357</strain>
    </source>
</reference>
<keyword evidence="3" id="KW-1185">Reference proteome</keyword>
<feature type="region of interest" description="Disordered" evidence="1">
    <location>
        <begin position="222"/>
        <end position="251"/>
    </location>
</feature>
<dbReference type="GeneID" id="34556126"/>
<evidence type="ECO:0000313" key="3">
    <source>
        <dbReference type="Proteomes" id="UP000176998"/>
    </source>
</evidence>
<dbReference type="AlphaFoldDB" id="A0A1G4BKC1"/>
<feature type="compositionally biased region" description="Polar residues" evidence="1">
    <location>
        <begin position="145"/>
        <end position="161"/>
    </location>
</feature>
<organism evidence="2 3">
    <name type="scientific">Colletotrichum orchidophilum</name>
    <dbReference type="NCBI Taxonomy" id="1209926"/>
    <lineage>
        <taxon>Eukaryota</taxon>
        <taxon>Fungi</taxon>
        <taxon>Dikarya</taxon>
        <taxon>Ascomycota</taxon>
        <taxon>Pezizomycotina</taxon>
        <taxon>Sordariomycetes</taxon>
        <taxon>Hypocreomycetidae</taxon>
        <taxon>Glomerellales</taxon>
        <taxon>Glomerellaceae</taxon>
        <taxon>Colletotrichum</taxon>
    </lineage>
</organism>
<feature type="region of interest" description="Disordered" evidence="1">
    <location>
        <begin position="1"/>
        <end position="72"/>
    </location>
</feature>
<sequence length="306" mass="32574">MQHPIKERDKGGWLSKFKKGASNKPSVLQKAPPPQQIIQRVQQSLQAAPPPQGFMPGVSGDRMTPGVSADQRSDWQAMTVTSGAANAAPEIQYRPLVPSSKPIPLDNQAIATNTGGVQQASISQNPLAQGNTSIPTGPLPRPAFTAQQQYGTGELAQQHSASVPPGCLVSHTGSPMDQAGDNLSDAASVSTMDVSEAQAQPVMRPQLVTVERHAAVQSIREQRVPQSAGHIAHLPQPPSEGRPLDGKDAFRDSELVVPPLFSKSQTKTTVSALSVNEGPVVQNKWAKKSAVDYSGDDWGDDPWEQQ</sequence>
<dbReference type="OrthoDB" id="4841160at2759"/>
<accession>A0A1G4BKC1</accession>
<evidence type="ECO:0000256" key="1">
    <source>
        <dbReference type="SAM" id="MobiDB-lite"/>
    </source>
</evidence>
<name>A0A1G4BKC1_9PEZI</name>
<gene>
    <name evidence="2" type="ORF">CORC01_02966</name>
</gene>
<dbReference type="Proteomes" id="UP000176998">
    <property type="component" value="Unassembled WGS sequence"/>
</dbReference>
<comment type="caution">
    <text evidence="2">The sequence shown here is derived from an EMBL/GenBank/DDBJ whole genome shotgun (WGS) entry which is preliminary data.</text>
</comment>
<dbReference type="RefSeq" id="XP_022478917.1">
    <property type="nucleotide sequence ID" value="XM_022614616.1"/>
</dbReference>